<dbReference type="Pfam" id="PF08545">
    <property type="entry name" value="ACP_syn_III"/>
    <property type="match status" value="1"/>
</dbReference>
<proteinExistence type="predicted"/>
<evidence type="ECO:0000256" key="3">
    <source>
        <dbReference type="ARBA" id="ARBA00003906"/>
    </source>
</evidence>
<dbReference type="CDD" id="cd06849">
    <property type="entry name" value="lipoyl_domain"/>
    <property type="match status" value="1"/>
</dbReference>
<dbReference type="InterPro" id="IPR013747">
    <property type="entry name" value="ACP_syn_III_C"/>
</dbReference>
<dbReference type="Pfam" id="PF02780">
    <property type="entry name" value="Transketolase_C"/>
    <property type="match status" value="1"/>
</dbReference>
<dbReference type="KEGG" id="sfc:Spiaf_2502"/>
<dbReference type="eggNOG" id="COG0022">
    <property type="taxonomic scope" value="Bacteria"/>
</dbReference>
<dbReference type="EC" id="1.2.4.4" evidence="4"/>
<accession>H9ULZ0</accession>
<dbReference type="eggNOG" id="COG1071">
    <property type="taxonomic scope" value="Bacteria"/>
</dbReference>
<reference evidence="13" key="1">
    <citation type="journal article" date="2013" name="Stand. Genomic Sci.">
        <title>Complete genome sequence of the halophilic bacterium Spirochaeta africana type strain (Z-7692(T)) from the alkaline Lake Magadi in the East African Rift.</title>
        <authorList>
            <person name="Liolos K."/>
            <person name="Abt B."/>
            <person name="Scheuner C."/>
            <person name="Teshima H."/>
            <person name="Held B."/>
            <person name="Lapidus A."/>
            <person name="Nolan M."/>
            <person name="Lucas S."/>
            <person name="Deshpande S."/>
            <person name="Cheng J.F."/>
            <person name="Tapia R."/>
            <person name="Goodwin L.A."/>
            <person name="Pitluck S."/>
            <person name="Pagani I."/>
            <person name="Ivanova N."/>
            <person name="Mavromatis K."/>
            <person name="Mikhailova N."/>
            <person name="Huntemann M."/>
            <person name="Pati A."/>
            <person name="Chen A."/>
            <person name="Palaniappan K."/>
            <person name="Land M."/>
            <person name="Rohde M."/>
            <person name="Tindall B.J."/>
            <person name="Detter J.C."/>
            <person name="Goker M."/>
            <person name="Bristow J."/>
            <person name="Eisen J.A."/>
            <person name="Markowitz V."/>
            <person name="Hugenholtz P."/>
            <person name="Woyke T."/>
            <person name="Klenk H.P."/>
            <person name="Kyrpides N.C."/>
        </authorList>
    </citation>
    <scope>NUCLEOTIDE SEQUENCE</scope>
    <source>
        <strain evidence="13">ATCC 700263 / DSM 8902 / Z-7692</strain>
    </source>
</reference>
<sequence>MDSKELMRLYRWMVTAREMDLLEQSFTGRGEAFFHVSGAGHEGFAALQLFLQPEDYLHCHYRDKALMLARGISPAMFFQSLFTKDGSHSRGRQMNAHMSAPELNVLSLVGPVGNSPLQAAGVAAAIRDDVSRPIVLCSLGDGMTQEGESLEGFAHAARAGLPVLFLIQDNSYAISTVTRGQTFYDLPDGPAGEFHGMEIIRVDGRDPVGLAEVLEPVVAGMRTDRRPRVVVAEVDRLHNHTNADDQRVYRSADDIQRVAVSGDPLIHLTQRLEAAGESRERLQEIAGEIRDELAETARRVQRSAEPQPVMDALAPLPAEVAPGAAEYRGAAAGSGGAGGAGGAGGRGATGQAGGAGGAGEAGQAGETGAAALSEGERRTMIEAIREVLRNNLAANERVHLFGEDIEDPKGDVFGVTKGLSTAFPGRVENSPLAEASILGVSIGRALAGQLPVAFLQFADFLPIAYNQIVSELGSMFWRTDGGWQCPVIVMITCGGYRPGLGPFHASSFEALAMHTPGVDVCMPSTAGDAAGMLNAAFRSGRPTLFFYPKNCLNNREDATSVDIDRHLVPIGTARTVRAGSDITFVGYGNTVGLSMKAAAALDAHGVSSEVIDLRHLMPWDVDRVVASVEKTGRLLVSHEDNRSAGVGAEIVATVAERVARPITVRRVTRPDTFVPCNFGNQLQVLPSYQRILETAVGMLGGEIRWEAPAEAGAGEYLIEAIGSSPSDEEVTVLEWKIAPGQRIASGDLVAELEADKASFDLKSPVDGEVLELLVEVGDSAAVGEALVKVSTVNEDEDAPLKPVTRENPGEPVISGIRLVGAGEGDAGSTCFGAAGDGGALAAAPFAPAAGGAQPAQAAPAGIVTIAGRAGSRIVTNDEIAGGCSELTPEDIVKKTGIEQRPWVDEGEDGAVLAEQAAVVALEQAGLEVGEIDLIVCATGSPLHHTPTIAAMVQAGLARRAGSAQLQIPAVDLNAACSGYLYALQYVSDYLFRRPKQRVLLLTSEVLSPQIDRTDPSTAPIFGDAATATVLSGAARAGEWRWSVDAVELSAEGEDGSILRVPADSGDKIFMDGPQVFVKAVAMMMKMLGQACESAGIAPEDLDLIVPHQANQRIINAVRQRMKAPREKMFSNIARYGNTSSSTIPLALIDAAGLGAVDGMEAAADESVAGGVAAAEAAANKNAAERLGSIGLAAFGGGFTFGGAVLRAMR</sequence>
<dbReference type="CDD" id="cd00830">
    <property type="entry name" value="KAS_III"/>
    <property type="match status" value="1"/>
</dbReference>
<dbReference type="GO" id="GO:0004315">
    <property type="term" value="F:3-oxoacyl-[acyl-carrier-protein] synthase activity"/>
    <property type="evidence" value="ECO:0007669"/>
    <property type="project" value="InterPro"/>
</dbReference>
<dbReference type="InterPro" id="IPR001017">
    <property type="entry name" value="DH_E1"/>
</dbReference>
<evidence type="ECO:0000256" key="4">
    <source>
        <dbReference type="ARBA" id="ARBA00012277"/>
    </source>
</evidence>
<comment type="cofactor">
    <cofactor evidence="1">
        <name>(R)-lipoate</name>
        <dbReference type="ChEBI" id="CHEBI:83088"/>
    </cofactor>
</comment>
<dbReference type="PANTHER" id="PTHR42980:SF1">
    <property type="entry name" value="2-OXOISOVALERATE DEHYDROGENASE SUBUNIT BETA, MITOCHONDRIAL"/>
    <property type="match status" value="1"/>
</dbReference>
<feature type="domain" description="Lipoyl-binding" evidence="11">
    <location>
        <begin position="718"/>
        <end position="790"/>
    </location>
</feature>
<dbReference type="Gene3D" id="3.40.50.970">
    <property type="match status" value="2"/>
</dbReference>
<keyword evidence="10" id="KW-1133">Transmembrane helix</keyword>
<evidence type="ECO:0000256" key="5">
    <source>
        <dbReference type="ARBA" id="ARBA00022679"/>
    </source>
</evidence>
<dbReference type="SUPFAM" id="SSF51230">
    <property type="entry name" value="Single hybrid motif"/>
    <property type="match status" value="1"/>
</dbReference>
<dbReference type="Proteomes" id="UP000007383">
    <property type="component" value="Chromosome"/>
</dbReference>
<keyword evidence="5" id="KW-0808">Transferase</keyword>
<dbReference type="InterPro" id="IPR003016">
    <property type="entry name" value="2-oxoA_DH_lipoyl-BS"/>
</dbReference>
<dbReference type="SUPFAM" id="SSF53901">
    <property type="entry name" value="Thiolase-like"/>
    <property type="match status" value="1"/>
</dbReference>
<name>H9ULZ0_SPIAZ</name>
<dbReference type="Pfam" id="PF00676">
    <property type="entry name" value="E1_dh"/>
    <property type="match status" value="1"/>
</dbReference>
<dbReference type="InterPro" id="IPR009014">
    <property type="entry name" value="Transketo_C/PFOR_II"/>
</dbReference>
<dbReference type="PROSITE" id="PS00189">
    <property type="entry name" value="LIPOYL"/>
    <property type="match status" value="1"/>
</dbReference>
<keyword evidence="6" id="KW-0450">Lipoyl</keyword>
<dbReference type="eggNOG" id="COG0332">
    <property type="taxonomic scope" value="Bacteria"/>
</dbReference>
<protein>
    <recommendedName>
        <fullName evidence="4">3-methyl-2-oxobutanoate dehydrogenase (2-methylpropanoyl-transferring)</fullName>
        <ecNumber evidence="4">1.2.4.4</ecNumber>
    </recommendedName>
</protein>
<evidence type="ECO:0000256" key="7">
    <source>
        <dbReference type="ARBA" id="ARBA00023002"/>
    </source>
</evidence>
<dbReference type="InterPro" id="IPR029061">
    <property type="entry name" value="THDP-binding"/>
</dbReference>
<evidence type="ECO:0000313" key="12">
    <source>
        <dbReference type="EMBL" id="AFG38533.1"/>
    </source>
</evidence>
<keyword evidence="13" id="KW-1185">Reference proteome</keyword>
<evidence type="ECO:0000256" key="10">
    <source>
        <dbReference type="SAM" id="Phobius"/>
    </source>
</evidence>
<dbReference type="SMART" id="SM00861">
    <property type="entry name" value="Transket_pyr"/>
    <property type="match status" value="1"/>
</dbReference>
<dbReference type="SUPFAM" id="SSF52922">
    <property type="entry name" value="TK C-terminal domain-like"/>
    <property type="match status" value="1"/>
</dbReference>
<dbReference type="InterPro" id="IPR033248">
    <property type="entry name" value="Transketolase_C"/>
</dbReference>
<feature type="region of interest" description="Disordered" evidence="9">
    <location>
        <begin position="330"/>
        <end position="373"/>
    </location>
</feature>
<dbReference type="CDD" id="cd02000">
    <property type="entry name" value="TPP_E1_PDC_ADC_BCADC"/>
    <property type="match status" value="1"/>
</dbReference>
<comment type="cofactor">
    <cofactor evidence="2">
        <name>thiamine diphosphate</name>
        <dbReference type="ChEBI" id="CHEBI:58937"/>
    </cofactor>
</comment>
<dbReference type="Gene3D" id="3.40.47.10">
    <property type="match status" value="2"/>
</dbReference>
<dbReference type="EMBL" id="CP003282">
    <property type="protein sequence ID" value="AFG38533.1"/>
    <property type="molecule type" value="Genomic_DNA"/>
</dbReference>
<dbReference type="InterPro" id="IPR016039">
    <property type="entry name" value="Thiolase-like"/>
</dbReference>
<dbReference type="GO" id="GO:0006633">
    <property type="term" value="P:fatty acid biosynthetic process"/>
    <property type="evidence" value="ECO:0007669"/>
    <property type="project" value="InterPro"/>
</dbReference>
<feature type="transmembrane region" description="Helical" evidence="10">
    <location>
        <begin position="1186"/>
        <end position="1205"/>
    </location>
</feature>
<gene>
    <name evidence="12" type="ordered locus">Spiaf_2502</name>
</gene>
<keyword evidence="7" id="KW-0560">Oxidoreductase</keyword>
<keyword evidence="12" id="KW-0670">Pyruvate</keyword>
<keyword evidence="10" id="KW-0472">Membrane</keyword>
<evidence type="ECO:0000256" key="2">
    <source>
        <dbReference type="ARBA" id="ARBA00001964"/>
    </source>
</evidence>
<dbReference type="Gene3D" id="3.40.50.920">
    <property type="match status" value="1"/>
</dbReference>
<keyword evidence="8" id="KW-0786">Thiamine pyrophosphate</keyword>
<dbReference type="GO" id="GO:0009083">
    <property type="term" value="P:branched-chain amino acid catabolic process"/>
    <property type="evidence" value="ECO:0007669"/>
    <property type="project" value="TreeGrafter"/>
</dbReference>
<comment type="function">
    <text evidence="3">E1 component of the 2-oxoglutarate dehydrogenase (OGDH) complex which catalyzes the decarboxylation of 2-oxoglutarate, the first step in the conversion of 2-oxoglutarate to succinyl-CoA and CO(2).</text>
</comment>
<feature type="compositionally biased region" description="Gly residues" evidence="9">
    <location>
        <begin position="332"/>
        <end position="362"/>
    </location>
</feature>
<dbReference type="GO" id="GO:0003863">
    <property type="term" value="F:branched-chain 2-oxo acid dehydrogenase activity"/>
    <property type="evidence" value="ECO:0007669"/>
    <property type="project" value="UniProtKB-EC"/>
</dbReference>
<dbReference type="PATRIC" id="fig|889378.3.peg.2479"/>
<evidence type="ECO:0000256" key="6">
    <source>
        <dbReference type="ARBA" id="ARBA00022823"/>
    </source>
</evidence>
<dbReference type="Gene3D" id="2.40.50.100">
    <property type="match status" value="1"/>
</dbReference>
<dbReference type="PROSITE" id="PS50968">
    <property type="entry name" value="BIOTINYL_LIPOYL"/>
    <property type="match status" value="1"/>
</dbReference>
<dbReference type="InterPro" id="IPR005475">
    <property type="entry name" value="Transketolase-like_Pyr-bd"/>
</dbReference>
<evidence type="ECO:0000256" key="8">
    <source>
        <dbReference type="ARBA" id="ARBA00023052"/>
    </source>
</evidence>
<evidence type="ECO:0000256" key="9">
    <source>
        <dbReference type="SAM" id="MobiDB-lite"/>
    </source>
</evidence>
<dbReference type="RefSeq" id="WP_014456515.1">
    <property type="nucleotide sequence ID" value="NC_017098.1"/>
</dbReference>
<dbReference type="Pfam" id="PF00364">
    <property type="entry name" value="Biotin_lipoyl"/>
    <property type="match status" value="1"/>
</dbReference>
<evidence type="ECO:0000259" key="11">
    <source>
        <dbReference type="PROSITE" id="PS50968"/>
    </source>
</evidence>
<dbReference type="GO" id="GO:0007584">
    <property type="term" value="P:response to nutrient"/>
    <property type="evidence" value="ECO:0007669"/>
    <property type="project" value="TreeGrafter"/>
</dbReference>
<organism evidence="12 13">
    <name type="scientific">Spirochaeta africana (strain ATCC 700263 / DSM 8902 / Z-7692)</name>
    <dbReference type="NCBI Taxonomy" id="889378"/>
    <lineage>
        <taxon>Bacteria</taxon>
        <taxon>Pseudomonadati</taxon>
        <taxon>Spirochaetota</taxon>
        <taxon>Spirochaetia</taxon>
        <taxon>Spirochaetales</taxon>
        <taxon>Spirochaetaceae</taxon>
        <taxon>Spirochaeta</taxon>
    </lineage>
</organism>
<evidence type="ECO:0000256" key="1">
    <source>
        <dbReference type="ARBA" id="ARBA00001938"/>
    </source>
</evidence>
<keyword evidence="10" id="KW-0812">Transmembrane</keyword>
<dbReference type="Pfam" id="PF08541">
    <property type="entry name" value="ACP_syn_III_C"/>
    <property type="match status" value="1"/>
</dbReference>
<dbReference type="HOGENOM" id="CLU_279768_0_0_12"/>
<evidence type="ECO:0000313" key="13">
    <source>
        <dbReference type="Proteomes" id="UP000007383"/>
    </source>
</evidence>
<dbReference type="Pfam" id="PF02779">
    <property type="entry name" value="Transket_pyr"/>
    <property type="match status" value="1"/>
</dbReference>
<dbReference type="SUPFAM" id="SSF52518">
    <property type="entry name" value="Thiamin diphosphate-binding fold (THDP-binding)"/>
    <property type="match status" value="2"/>
</dbReference>
<dbReference type="AlphaFoldDB" id="H9ULZ0"/>
<dbReference type="PANTHER" id="PTHR42980">
    <property type="entry name" value="2-OXOISOVALERATE DEHYDROGENASE SUBUNIT BETA-RELATED"/>
    <property type="match status" value="1"/>
</dbReference>
<dbReference type="InterPro" id="IPR011053">
    <property type="entry name" value="Single_hybrid_motif"/>
</dbReference>
<dbReference type="STRING" id="889378.Spiaf_2502"/>
<dbReference type="InterPro" id="IPR013751">
    <property type="entry name" value="ACP_syn_III_N"/>
</dbReference>
<dbReference type="InterPro" id="IPR000089">
    <property type="entry name" value="Biotin_lipoyl"/>
</dbReference>